<reference evidence="1 2" key="1">
    <citation type="submission" date="2009-10" db="EMBL/GenBank/DDBJ databases">
        <authorList>
            <person name="Qin X."/>
            <person name="Bachman B."/>
            <person name="Battles P."/>
            <person name="Bell A."/>
            <person name="Bess C."/>
            <person name="Bickham C."/>
            <person name="Chaboub L."/>
            <person name="Chen D."/>
            <person name="Coyle M."/>
            <person name="Deiros D.R."/>
            <person name="Dinh H."/>
            <person name="Forbes L."/>
            <person name="Fowler G."/>
            <person name="Francisco L."/>
            <person name="Fu Q."/>
            <person name="Gubbala S."/>
            <person name="Hale W."/>
            <person name="Han Y."/>
            <person name="Hemphill L."/>
            <person name="Highlander S.K."/>
            <person name="Hirani K."/>
            <person name="Hogues M."/>
            <person name="Jackson L."/>
            <person name="Jakkamsetti A."/>
            <person name="Javaid M."/>
            <person name="Jiang H."/>
            <person name="Korchina V."/>
            <person name="Kovar C."/>
            <person name="Lara F."/>
            <person name="Lee S."/>
            <person name="Mata R."/>
            <person name="Mathew T."/>
            <person name="Moen C."/>
            <person name="Morales K."/>
            <person name="Munidasa M."/>
            <person name="Nazareth L."/>
            <person name="Ngo R."/>
            <person name="Nguyen L."/>
            <person name="Okwuonu G."/>
            <person name="Ongeri F."/>
            <person name="Patil S."/>
            <person name="Petrosino J."/>
            <person name="Pham C."/>
            <person name="Pham P."/>
            <person name="Pu L.-L."/>
            <person name="Puazo M."/>
            <person name="Raj R."/>
            <person name="Reid J."/>
            <person name="Rouhana J."/>
            <person name="Saada N."/>
            <person name="Shang Y."/>
            <person name="Simmons D."/>
            <person name="Thornton R."/>
            <person name="Warren J."/>
            <person name="Weissenberger G."/>
            <person name="Zhang J."/>
            <person name="Zhang L."/>
            <person name="Zhou C."/>
            <person name="Zhu D."/>
            <person name="Muzny D."/>
            <person name="Worley K."/>
            <person name="Gibbs R."/>
        </authorList>
    </citation>
    <scope>NUCLEOTIDE SEQUENCE [LARGE SCALE GENOMIC DNA]</scope>
    <source>
        <strain evidence="1 2">DSM 17361</strain>
    </source>
</reference>
<dbReference type="InterPro" id="IPR026349">
    <property type="entry name" value="CHP04255"/>
</dbReference>
<keyword evidence="2" id="KW-1185">Reference proteome</keyword>
<dbReference type="NCBIfam" id="TIGR04255">
    <property type="entry name" value="sporadTIGR04255"/>
    <property type="match status" value="1"/>
</dbReference>
<comment type="caution">
    <text evidence="1">The sequence shown here is derived from an EMBL/GenBank/DDBJ whole genome shotgun (WGS) entry which is preliminary data.</text>
</comment>
<dbReference type="EMBL" id="ACKS01000104">
    <property type="protein sequence ID" value="EFA43018.1"/>
    <property type="molecule type" value="Genomic_DNA"/>
</dbReference>
<organism evidence="1 2">
    <name type="scientific">Hallella bergensis DSM 17361</name>
    <dbReference type="NCBI Taxonomy" id="585502"/>
    <lineage>
        <taxon>Bacteria</taxon>
        <taxon>Pseudomonadati</taxon>
        <taxon>Bacteroidota</taxon>
        <taxon>Bacteroidia</taxon>
        <taxon>Bacteroidales</taxon>
        <taxon>Prevotellaceae</taxon>
        <taxon>Hallella</taxon>
    </lineage>
</organism>
<sequence length="273" mass="31609">MFGIKTCDKEQYNRHFLRDVVFTVHFKDNVACTTNRDKFISSLKDNYPTCHDGIAQDISVTLGNGKQGNSVIINNNNDSHQTILRTEDMMKEFVLRNNSLQYKESGHTYKGSQSFNTQLEKALQFLKFNGTEECKALSLRKVNIIDFKSNSNSDNSQQDIPTYGPAHELLSNKLLPTYESYNECNKYVVQNLQSLRLRDTDYNLEIKYGYLVGEKSENLDYVKGQVVLDLLLERIGNISIQNIDKELTNFHNILYDVFRWATTEKMLEILEKK</sequence>
<accession>D1Q025</accession>
<protein>
    <submittedName>
        <fullName evidence="1">Uncharacterized protein</fullName>
    </submittedName>
</protein>
<dbReference type="AlphaFoldDB" id="D1Q025"/>
<evidence type="ECO:0000313" key="1">
    <source>
        <dbReference type="EMBL" id="EFA43018.1"/>
    </source>
</evidence>
<dbReference type="Proteomes" id="UP000003160">
    <property type="component" value="Unassembled WGS sequence"/>
</dbReference>
<proteinExistence type="predicted"/>
<dbReference type="RefSeq" id="WP_007174955.1">
    <property type="nucleotide sequence ID" value="NZ_GG704783.1"/>
</dbReference>
<name>D1Q025_9BACT</name>
<evidence type="ECO:0000313" key="2">
    <source>
        <dbReference type="Proteomes" id="UP000003160"/>
    </source>
</evidence>
<dbReference type="HOGENOM" id="CLU_1018848_0_0_10"/>
<gene>
    <name evidence="1" type="ORF">HMPREF0645_2560</name>
</gene>